<dbReference type="InParanoid" id="A0A194X8H2"/>
<dbReference type="PANTHER" id="PTHR33112">
    <property type="entry name" value="DOMAIN PROTEIN, PUTATIVE-RELATED"/>
    <property type="match status" value="1"/>
</dbReference>
<organism evidence="2 3">
    <name type="scientific">Mollisia scopiformis</name>
    <name type="common">Conifer needle endophyte fungus</name>
    <name type="synonym">Phialocephala scopiformis</name>
    <dbReference type="NCBI Taxonomy" id="149040"/>
    <lineage>
        <taxon>Eukaryota</taxon>
        <taxon>Fungi</taxon>
        <taxon>Dikarya</taxon>
        <taxon>Ascomycota</taxon>
        <taxon>Pezizomycotina</taxon>
        <taxon>Leotiomycetes</taxon>
        <taxon>Helotiales</taxon>
        <taxon>Mollisiaceae</taxon>
        <taxon>Mollisia</taxon>
    </lineage>
</organism>
<evidence type="ECO:0000313" key="2">
    <source>
        <dbReference type="EMBL" id="KUJ16466.1"/>
    </source>
</evidence>
<feature type="domain" description="Heterokaryon incompatibility" evidence="1">
    <location>
        <begin position="218"/>
        <end position="371"/>
    </location>
</feature>
<dbReference type="PANTHER" id="PTHR33112:SF16">
    <property type="entry name" value="HETEROKARYON INCOMPATIBILITY DOMAIN-CONTAINING PROTEIN"/>
    <property type="match status" value="1"/>
</dbReference>
<dbReference type="GeneID" id="28820536"/>
<dbReference type="InterPro" id="IPR010730">
    <property type="entry name" value="HET"/>
</dbReference>
<keyword evidence="3" id="KW-1185">Reference proteome</keyword>
<reference evidence="2 3" key="1">
    <citation type="submission" date="2015-10" db="EMBL/GenBank/DDBJ databases">
        <title>Full genome of DAOMC 229536 Phialocephala scopiformis, a fungal endophyte of spruce producing the potent anti-insectan compound rugulosin.</title>
        <authorList>
            <consortium name="DOE Joint Genome Institute"/>
            <person name="Walker A.K."/>
            <person name="Frasz S.L."/>
            <person name="Seifert K.A."/>
            <person name="Miller J.D."/>
            <person name="Mondo S.J."/>
            <person name="Labutti K."/>
            <person name="Lipzen A."/>
            <person name="Dockter R."/>
            <person name="Kennedy M."/>
            <person name="Grigoriev I.V."/>
            <person name="Spatafora J.W."/>
        </authorList>
    </citation>
    <scope>NUCLEOTIDE SEQUENCE [LARGE SCALE GENOMIC DNA]</scope>
    <source>
        <strain evidence="2 3">CBS 120377</strain>
    </source>
</reference>
<evidence type="ECO:0000259" key="1">
    <source>
        <dbReference type="Pfam" id="PF06985"/>
    </source>
</evidence>
<dbReference type="OrthoDB" id="5125733at2759"/>
<dbReference type="EMBL" id="KQ947416">
    <property type="protein sequence ID" value="KUJ16466.1"/>
    <property type="molecule type" value="Genomic_DNA"/>
</dbReference>
<dbReference type="KEGG" id="psco:LY89DRAFT_617687"/>
<accession>A0A194X8H2</accession>
<dbReference type="Proteomes" id="UP000070700">
    <property type="component" value="Unassembled WGS sequence"/>
</dbReference>
<gene>
    <name evidence="2" type="ORF">LY89DRAFT_617687</name>
</gene>
<sequence length="707" mass="80248">MSLRQSSPALTSAQDIIASGRETIVSPCCPVCQNLDPTEHLTERSVIPRSPLGSRGRTLYSDAELLSQWGAGRVALFNREFGELNERRRTGCIYCALLLQACEILGVKGTEINLWLERGQNPKVTVWTPCNKRISFELFTNRDIGAPWVRIHKLDEISRHPNGPEAVDFLDRCIQECTSRHTICRSANSFTPKRLIELRPKEESCRLMEGDNEASLIYTALSHCWGQQVKRLRTISETLERHKTIIGYDELPNLFRDAILLTLRLKIKYIWIDSLCIIQDDDKDWAEQSAQMAQIYENAYLVIAAGSSAHSGQPFLNTPNRCESQSIPVGQNSGSTSVLARKIPATGMHETYEGHYSNPDPLDERAWTLQERILATRLVNYSSTELQWMCKTHRTCEGGHRDRSQHHSSIHSIVSQSGAYAFWQETVKEFSHRRLTYAKDKLPALAGVASKIAAATGDEYFAGLWKRNLVWDLCWERHMWEIVRWRATENPRAPSFSWASVEGNVYYHPDTSAGRGGTCHVEIIYVDCKPKTFSNPFGEVNEGGFLRLRAPVKEGRIHIHPNAGNGFLWSHELWLNETHWRIPFMADVPLEHHHVNQITQDHSLATESDKYECTAVRAPPDSNGRLVNGERVWILVVGFWHEKDERTGGLGKIWFSCIILGRRTPDAFERLGFVNTGSPEPYLSQEDCQPLLSFLCGGKDKTELTIV</sequence>
<dbReference type="RefSeq" id="XP_018070821.1">
    <property type="nucleotide sequence ID" value="XM_018210810.1"/>
</dbReference>
<protein>
    <submittedName>
        <fullName evidence="2">HET-domain-containing protein</fullName>
    </submittedName>
</protein>
<evidence type="ECO:0000313" key="3">
    <source>
        <dbReference type="Proteomes" id="UP000070700"/>
    </source>
</evidence>
<dbReference type="Pfam" id="PF06985">
    <property type="entry name" value="HET"/>
    <property type="match status" value="1"/>
</dbReference>
<name>A0A194X8H2_MOLSC</name>
<proteinExistence type="predicted"/>
<dbReference type="AlphaFoldDB" id="A0A194X8H2"/>